<evidence type="ECO:0000256" key="2">
    <source>
        <dbReference type="ARBA" id="ARBA00023242"/>
    </source>
</evidence>
<protein>
    <submittedName>
        <fullName evidence="3">Uncharacterized protein</fullName>
    </submittedName>
</protein>
<comment type="subcellular location">
    <subcellularLocation>
        <location evidence="1">Nucleus</location>
    </subcellularLocation>
</comment>
<proteinExistence type="evidence at transcript level"/>
<evidence type="ECO:0000256" key="1">
    <source>
        <dbReference type="ARBA" id="ARBA00004123"/>
    </source>
</evidence>
<accession>Q676Y0</accession>
<dbReference type="PANTHER" id="PTHR46765">
    <property type="entry name" value="P-LOOP CONTAINING NUCLEOSIDE TRIPHOSPHATE HYDROLASES SUPERFAMILY PROTEIN"/>
    <property type="match status" value="1"/>
</dbReference>
<feature type="non-terminal residue" evidence="3">
    <location>
        <position position="1"/>
    </location>
</feature>
<dbReference type="PANTHER" id="PTHR46765:SF1">
    <property type="entry name" value="P-LOOP CONTAINING NUCLEOSIDE TRIPHOSPHATE HYDROLASES SUPERFAMILY PROTEIN"/>
    <property type="match status" value="1"/>
</dbReference>
<keyword evidence="2" id="KW-0539">Nucleus</keyword>
<name>Q676Y0_HYAOR</name>
<dbReference type="AlphaFoldDB" id="Q676Y0"/>
<reference evidence="3" key="1">
    <citation type="submission" date="2003-08" db="EMBL/GenBank/DDBJ databases">
        <title>Hyacinthus orientalis unknown protein mRNA, expressed during the regeneration of floral buds in vitro.</title>
        <authorList>
            <person name="Fan J.H."/>
            <person name="Ma Y."/>
            <person name="Zhang X.S."/>
        </authorList>
    </citation>
    <scope>NUCLEOTIDE SEQUENCE</scope>
    <source>
        <tissue evidence="3">Floral meristem 5-10 days when regenerated in vitro</tissue>
    </source>
</reference>
<organism evidence="3">
    <name type="scientific">Hyacinthus orientalis</name>
    <name type="common">Common hyacinth</name>
    <dbReference type="NCBI Taxonomy" id="82025"/>
    <lineage>
        <taxon>Eukaryota</taxon>
        <taxon>Viridiplantae</taxon>
        <taxon>Streptophyta</taxon>
        <taxon>Embryophyta</taxon>
        <taxon>Tracheophyta</taxon>
        <taxon>Spermatophyta</taxon>
        <taxon>Magnoliopsida</taxon>
        <taxon>Liliopsida</taxon>
        <taxon>Asparagales</taxon>
        <taxon>Hyacinthaceae</taxon>
        <taxon>Hyacinthoideae</taxon>
        <taxon>Hyacintheae</taxon>
        <taxon>Hyacinthus</taxon>
    </lineage>
</organism>
<sequence>ESRGQILELFFRNPASNCLANGVSSKAREGERSIYAALLVSLIDSGKGSSKDSKSPGEIQKAATTERDSRPLFFKYNEGFTNAVKRPVKIRELLL</sequence>
<evidence type="ECO:0000313" key="3">
    <source>
        <dbReference type="EMBL" id="AAT08744.1"/>
    </source>
</evidence>
<dbReference type="EMBL" id="AY389669">
    <property type="protein sequence ID" value="AAT08744.1"/>
    <property type="molecule type" value="mRNA"/>
</dbReference>
<dbReference type="GO" id="GO:0005634">
    <property type="term" value="C:nucleus"/>
    <property type="evidence" value="ECO:0007669"/>
    <property type="project" value="UniProtKB-SubCell"/>
</dbReference>
<dbReference type="InterPro" id="IPR053016">
    <property type="entry name" value="CTF18-RFC_complex"/>
</dbReference>